<accession>A0AAW1T2X0</accession>
<dbReference type="Pfam" id="PF11969">
    <property type="entry name" value="DcpS_C"/>
    <property type="match status" value="1"/>
</dbReference>
<protein>
    <recommendedName>
        <fullName evidence="4">m7GpppX diphosphatase</fullName>
        <ecNumber evidence="3">3.6.1.59</ecNumber>
    </recommendedName>
    <alternativeName>
        <fullName evidence="8">Decapping scavenger enzyme</fullName>
    </alternativeName>
    <alternativeName>
        <fullName evidence="7">Scavenger mRNA-decapping enzyme DcpS</fullName>
    </alternativeName>
</protein>
<feature type="binding site" evidence="11">
    <location>
        <position position="116"/>
    </location>
    <ligand>
        <name>substrate</name>
    </ligand>
</feature>
<comment type="catalytic activity">
    <reaction evidence="9">
        <text>a 5'-end (N(7)-methyl 5'-triphosphoguanosine)-ribonucleoside in mRNA + H2O = N(7)-methyl-GMP + a 5'-end diphospho-ribonucleoside in mRNA + 2 H(+)</text>
        <dbReference type="Rhea" id="RHEA:65388"/>
        <dbReference type="Rhea" id="RHEA-COMP:17165"/>
        <dbReference type="Rhea" id="RHEA-COMP:17167"/>
        <dbReference type="ChEBI" id="CHEBI:15377"/>
        <dbReference type="ChEBI" id="CHEBI:15378"/>
        <dbReference type="ChEBI" id="CHEBI:58285"/>
        <dbReference type="ChEBI" id="CHEBI:156461"/>
        <dbReference type="ChEBI" id="CHEBI:167616"/>
        <dbReference type="EC" id="3.6.1.59"/>
    </reaction>
</comment>
<comment type="caution">
    <text evidence="12">The sequence shown here is derived from an EMBL/GenBank/DDBJ whole genome shotgun (WGS) entry which is preliminary data.</text>
</comment>
<dbReference type="SUPFAM" id="SSF102860">
    <property type="entry name" value="mRNA decapping enzyme DcpS N-terminal domain"/>
    <property type="match status" value="1"/>
</dbReference>
<evidence type="ECO:0000256" key="8">
    <source>
        <dbReference type="ARBA" id="ARBA00030609"/>
    </source>
</evidence>
<evidence type="ECO:0000256" key="6">
    <source>
        <dbReference type="ARBA" id="ARBA00023242"/>
    </source>
</evidence>
<dbReference type="Gene3D" id="3.30.428.10">
    <property type="entry name" value="HIT-like"/>
    <property type="match status" value="1"/>
</dbReference>
<dbReference type="AlphaFoldDB" id="A0AAW1T2X0"/>
<name>A0AAW1T2X0_9CHLO</name>
<gene>
    <name evidence="12" type="ORF">WJX84_007569</name>
</gene>
<evidence type="ECO:0000256" key="9">
    <source>
        <dbReference type="ARBA" id="ARBA00048222"/>
    </source>
</evidence>
<dbReference type="InterPro" id="IPR036265">
    <property type="entry name" value="HIT-like_sf"/>
</dbReference>
<comment type="subcellular location">
    <subcellularLocation>
        <location evidence="1">Nucleus</location>
    </subcellularLocation>
</comment>
<feature type="binding site" evidence="11">
    <location>
        <position position="86"/>
    </location>
    <ligand>
        <name>substrate</name>
    </ligand>
</feature>
<evidence type="ECO:0000313" key="12">
    <source>
        <dbReference type="EMBL" id="KAK9862970.1"/>
    </source>
</evidence>
<evidence type="ECO:0000256" key="1">
    <source>
        <dbReference type="ARBA" id="ARBA00004123"/>
    </source>
</evidence>
<dbReference type="InterPro" id="IPR008594">
    <property type="entry name" value="DcpS/DCS2"/>
</dbReference>
<evidence type="ECO:0000256" key="2">
    <source>
        <dbReference type="ARBA" id="ARBA00010208"/>
    </source>
</evidence>
<reference evidence="12 13" key="1">
    <citation type="journal article" date="2024" name="Nat. Commun.">
        <title>Phylogenomics reveals the evolutionary origins of lichenization in chlorophyte algae.</title>
        <authorList>
            <person name="Puginier C."/>
            <person name="Libourel C."/>
            <person name="Otte J."/>
            <person name="Skaloud P."/>
            <person name="Haon M."/>
            <person name="Grisel S."/>
            <person name="Petersen M."/>
            <person name="Berrin J.G."/>
            <person name="Delaux P.M."/>
            <person name="Dal Grande F."/>
            <person name="Keller J."/>
        </authorList>
    </citation>
    <scope>NUCLEOTIDE SEQUENCE [LARGE SCALE GENOMIC DNA]</scope>
    <source>
        <strain evidence="12 13">SAG 2523</strain>
    </source>
</reference>
<dbReference type="SUPFAM" id="SSF54197">
    <property type="entry name" value="HIT-like"/>
    <property type="match status" value="1"/>
</dbReference>
<organism evidence="12 13">
    <name type="scientific">Apatococcus fuscideae</name>
    <dbReference type="NCBI Taxonomy" id="2026836"/>
    <lineage>
        <taxon>Eukaryota</taxon>
        <taxon>Viridiplantae</taxon>
        <taxon>Chlorophyta</taxon>
        <taxon>core chlorophytes</taxon>
        <taxon>Trebouxiophyceae</taxon>
        <taxon>Chlorellales</taxon>
        <taxon>Chlorellaceae</taxon>
        <taxon>Apatococcus</taxon>
    </lineage>
</organism>
<evidence type="ECO:0000256" key="7">
    <source>
        <dbReference type="ARBA" id="ARBA00029885"/>
    </source>
</evidence>
<dbReference type="PANTHER" id="PTHR12978:SF0">
    <property type="entry name" value="M7GPPPX DIPHOSPHATASE"/>
    <property type="match status" value="1"/>
</dbReference>
<dbReference type="FunFam" id="3.30.428.10:FF:000006">
    <property type="entry name" value="m7GpppX diphosphatase"/>
    <property type="match status" value="1"/>
</dbReference>
<dbReference type="GO" id="GO:0000340">
    <property type="term" value="F:RNA 7-methylguanosine cap binding"/>
    <property type="evidence" value="ECO:0007669"/>
    <property type="project" value="TreeGrafter"/>
</dbReference>
<feature type="active site" description="Nucleophile" evidence="10">
    <location>
        <position position="188"/>
    </location>
</feature>
<keyword evidence="13" id="KW-1185">Reference proteome</keyword>
<feature type="binding site" evidence="11">
    <location>
        <position position="96"/>
    </location>
    <ligand>
        <name>substrate</name>
    </ligand>
</feature>
<evidence type="ECO:0000256" key="5">
    <source>
        <dbReference type="ARBA" id="ARBA00022801"/>
    </source>
</evidence>
<dbReference type="PANTHER" id="PTHR12978">
    <property type="entry name" value="HISTIDINE TRIAD HIT PROTEIN MEMBER"/>
    <property type="match status" value="1"/>
</dbReference>
<feature type="binding site" evidence="11">
    <location>
        <begin position="179"/>
        <end position="190"/>
    </location>
    <ligand>
        <name>substrate</name>
    </ligand>
</feature>
<dbReference type="GO" id="GO:0140932">
    <property type="term" value="F:5'-(N(7)-methyl 5'-triphosphoguanosine)-[mRNA] diphosphatase activity"/>
    <property type="evidence" value="ECO:0007669"/>
    <property type="project" value="UniProtKB-EC"/>
</dbReference>
<sequence length="262" mass="30575">MQSLDGYVLEEVLSQDARSKSVALLGRFKDKEGQALVRLSKQQFELEKHISKHREQTYCMVKETPEMYRLVHQPYILSIPSSRIQWVYNMLEGKAEQERMIFHDPDPDTGFMLHPDLKWNQLQRESMYCLAICNRRDIRCLRDLKAVHVPMLQSIESKSLQAIQQKWGVAAEHIRAYFHYPPSYYHLHIHFCHVHFEGPGMAAGKAHLLSDIIDMLNLKPDLLQQRTFQFTVGQRDPLWKACNSMPSALDTAAEPSKRRRTS</sequence>
<evidence type="ECO:0000256" key="3">
    <source>
        <dbReference type="ARBA" id="ARBA00012520"/>
    </source>
</evidence>
<keyword evidence="6" id="KW-0539">Nucleus</keyword>
<dbReference type="PIRSF" id="PIRSF028973">
    <property type="entry name" value="Scavenger_mRNA_decap_enz"/>
    <property type="match status" value="1"/>
</dbReference>
<evidence type="ECO:0000256" key="4">
    <source>
        <dbReference type="ARBA" id="ARBA00015636"/>
    </source>
</evidence>
<dbReference type="Proteomes" id="UP001485043">
    <property type="component" value="Unassembled WGS sequence"/>
</dbReference>
<proteinExistence type="inferred from homology"/>
<evidence type="ECO:0000256" key="11">
    <source>
        <dbReference type="PIRSR" id="PIRSR028973-2"/>
    </source>
</evidence>
<evidence type="ECO:0000256" key="10">
    <source>
        <dbReference type="PIRSR" id="PIRSR028973-1"/>
    </source>
</evidence>
<dbReference type="EMBL" id="JALJOV010000533">
    <property type="protein sequence ID" value="KAK9862970.1"/>
    <property type="molecule type" value="Genomic_DNA"/>
</dbReference>
<comment type="similarity">
    <text evidence="2">Belongs to the HIT family.</text>
</comment>
<dbReference type="InterPro" id="IPR011145">
    <property type="entry name" value="Scavenger_mRNA_decap_enz_N"/>
</dbReference>
<evidence type="ECO:0000313" key="13">
    <source>
        <dbReference type="Proteomes" id="UP001485043"/>
    </source>
</evidence>
<dbReference type="GO" id="GO:0005634">
    <property type="term" value="C:nucleus"/>
    <property type="evidence" value="ECO:0007669"/>
    <property type="project" value="UniProtKB-SubCell"/>
</dbReference>
<keyword evidence="5" id="KW-0378">Hydrolase</keyword>
<dbReference type="Pfam" id="PF05652">
    <property type="entry name" value="DcpS"/>
    <property type="match status" value="1"/>
</dbReference>
<dbReference type="GO" id="GO:0000932">
    <property type="term" value="C:P-body"/>
    <property type="evidence" value="ECO:0007669"/>
    <property type="project" value="TreeGrafter"/>
</dbReference>
<feature type="binding site" evidence="11">
    <location>
        <position position="118"/>
    </location>
    <ligand>
        <name>substrate</name>
    </ligand>
</feature>
<dbReference type="GO" id="GO:0000290">
    <property type="term" value="P:deadenylation-dependent decapping of nuclear-transcribed mRNA"/>
    <property type="evidence" value="ECO:0007669"/>
    <property type="project" value="InterPro"/>
</dbReference>
<dbReference type="EC" id="3.6.1.59" evidence="3"/>